<evidence type="ECO:0000313" key="4">
    <source>
        <dbReference type="Proteomes" id="UP000593566"/>
    </source>
</evidence>
<dbReference type="RefSeq" id="XP_037151897.1">
    <property type="nucleotide sequence ID" value="XM_037292478.1"/>
</dbReference>
<dbReference type="EMBL" id="JACCJB010000012">
    <property type="protein sequence ID" value="KAF6222462.1"/>
    <property type="molecule type" value="Genomic_DNA"/>
</dbReference>
<evidence type="ECO:0000256" key="1">
    <source>
        <dbReference type="SAM" id="MobiDB-lite"/>
    </source>
</evidence>
<proteinExistence type="predicted"/>
<feature type="compositionally biased region" description="Pro residues" evidence="1">
    <location>
        <begin position="474"/>
        <end position="487"/>
    </location>
</feature>
<comment type="caution">
    <text evidence="3">The sequence shown here is derived from an EMBL/GenBank/DDBJ whole genome shotgun (WGS) entry which is preliminary data.</text>
</comment>
<dbReference type="Proteomes" id="UP000593566">
    <property type="component" value="Unassembled WGS sequence"/>
</dbReference>
<feature type="region of interest" description="Disordered" evidence="1">
    <location>
        <begin position="466"/>
        <end position="610"/>
    </location>
</feature>
<feature type="compositionally biased region" description="Polar residues" evidence="1">
    <location>
        <begin position="493"/>
        <end position="533"/>
    </location>
</feature>
<dbReference type="AlphaFoldDB" id="A0A8H6CFA8"/>
<feature type="signal peptide" evidence="2">
    <location>
        <begin position="1"/>
        <end position="22"/>
    </location>
</feature>
<organism evidence="3 4">
    <name type="scientific">Letharia lupina</name>
    <dbReference type="NCBI Taxonomy" id="560253"/>
    <lineage>
        <taxon>Eukaryota</taxon>
        <taxon>Fungi</taxon>
        <taxon>Dikarya</taxon>
        <taxon>Ascomycota</taxon>
        <taxon>Pezizomycotina</taxon>
        <taxon>Lecanoromycetes</taxon>
        <taxon>OSLEUM clade</taxon>
        <taxon>Lecanoromycetidae</taxon>
        <taxon>Lecanorales</taxon>
        <taxon>Lecanorineae</taxon>
        <taxon>Parmeliaceae</taxon>
        <taxon>Letharia</taxon>
    </lineage>
</organism>
<protein>
    <submittedName>
        <fullName evidence="3">Uncharacterized protein</fullName>
    </submittedName>
</protein>
<feature type="compositionally biased region" description="Polar residues" evidence="1">
    <location>
        <begin position="568"/>
        <end position="595"/>
    </location>
</feature>
<keyword evidence="2" id="KW-0732">Signal</keyword>
<keyword evidence="4" id="KW-1185">Reference proteome</keyword>
<name>A0A8H6CFA8_9LECA</name>
<evidence type="ECO:0000256" key="2">
    <source>
        <dbReference type="SAM" id="SignalP"/>
    </source>
</evidence>
<feature type="chain" id="PRO_5034748783" evidence="2">
    <location>
        <begin position="23"/>
        <end position="992"/>
    </location>
</feature>
<evidence type="ECO:0000313" key="3">
    <source>
        <dbReference type="EMBL" id="KAF6222462.1"/>
    </source>
</evidence>
<reference evidence="3 4" key="1">
    <citation type="journal article" date="2020" name="Genomics">
        <title>Complete, high-quality genomes from long-read metagenomic sequencing of two wolf lichen thalli reveals enigmatic genome architecture.</title>
        <authorList>
            <person name="McKenzie S.K."/>
            <person name="Walston R.F."/>
            <person name="Allen J.L."/>
        </authorList>
    </citation>
    <scope>NUCLEOTIDE SEQUENCE [LARGE SCALE GENOMIC DNA]</scope>
    <source>
        <strain evidence="3">WasteWater1</strain>
    </source>
</reference>
<feature type="compositionally biased region" description="Polar residues" evidence="1">
    <location>
        <begin position="882"/>
        <end position="897"/>
    </location>
</feature>
<accession>A0A8H6CFA8</accession>
<feature type="region of interest" description="Disordered" evidence="1">
    <location>
        <begin position="865"/>
        <end position="897"/>
    </location>
</feature>
<feature type="compositionally biased region" description="Low complexity" evidence="1">
    <location>
        <begin position="865"/>
        <end position="881"/>
    </location>
</feature>
<gene>
    <name evidence="3" type="ORF">HO133_001548</name>
</gene>
<dbReference type="GeneID" id="59329964"/>
<feature type="compositionally biased region" description="Polar residues" evidence="1">
    <location>
        <begin position="545"/>
        <end position="561"/>
    </location>
</feature>
<sequence length="992" mass="103789">MCRTHRFVGCALLAFLDRGVLGDAVSAPKPYNFWSRDSDRAMNASGPQTTANGTSLYPDSNFNVSEECVLWDNTCHGDKQNAASIFFGKTLAALLENECFTVTDRSSDVVVGLNQVIDEEQAPYDPAECPGGISGIPPATSSMWSSLKGWMREPACASSSLLYGSAVRQPPAQDAIYGCCGPCAIGGPNVDVYYWPSPEANTSCLNIIGTSVNPPTEGATTAGGYTYWGYTPIDANIYTQIVTTIVYTSINGIYFKMPMSNPWESKPGASTSNNPGMWSLPSTTLPNWSTPKIQRRAESSEATIQARANPIAISNPPHAPMNGSKWDTIRNDSFPNSIVTSGSHTFTSPSIYVNFYSLSATDSCGYRGNNINSTLVAFAPGELSTVATAMYPALESTITPASIYNFDNLPCPPMSVMWSQWYKPEPGEPYRPLIVFPSKLLDMDPLWKVCTQGYFTGYDPPRTLDPATAMVPKVTPPSNPNPDPRPATPAATQENLPKRTTTPADPTKTSGDPSLAKSHSSGGMQVDPSQQTDPLRGTKKAPADPSSNNQGNEDLQGQSLQEEPASSDLKNGPTNHALPNNAVNSDLDQPANNMHASGGPSMEDVGTLHQPQPLATSAPILMTAVSGSHHVLATVEGYNIDGVDIRPGGSAPNVRGQQIAVDSSNDPQIGGQTAHTEPVVSLVTTAIANHVVTPLPKGVAIQGFTLNNGGPATIVASTTFSVDTSGNMFVNGHSYRINNDSPVPMTINGEVVIPLPTGISIHSATLTPNAPALVISGTSYSLDSSSNLHFGGSSYMSIVKIADVDPTQVNTIAGQPVIELAAGVSIAATTPKTGASAIQGLSGVPITLDSSNLVVGSVTIPVQNSSSSGSLPELISGGLSSQTTDGVSNPGNKNGSSLLAFTGGSGGRKRDFSMLLSGLIGAWTIIVNSTTSTAPQVLDNAALISHGGNATLAGTASDPDDPKFPIDYEYGGVVPRQDLWASVLDGMATAAQ</sequence>